<dbReference type="Proteomes" id="UP000269542">
    <property type="component" value="Chromosome"/>
</dbReference>
<evidence type="ECO:0000313" key="1">
    <source>
        <dbReference type="EMBL" id="VEI13269.1"/>
    </source>
</evidence>
<dbReference type="EMBL" id="LR134476">
    <property type="protein sequence ID" value="VEI13269.1"/>
    <property type="molecule type" value="Genomic_DNA"/>
</dbReference>
<dbReference type="AlphaFoldDB" id="A0A3S4V6T5"/>
<keyword evidence="2" id="KW-1185">Reference proteome</keyword>
<name>A0A3S4V6T5_9ACTO</name>
<protein>
    <submittedName>
        <fullName evidence="1">Uncharacterized protein</fullName>
    </submittedName>
</protein>
<evidence type="ECO:0000313" key="2">
    <source>
        <dbReference type="Proteomes" id="UP000269542"/>
    </source>
</evidence>
<proteinExistence type="predicted"/>
<sequence>MARDGTKYDADLYNGNYGNFAREFNSLLDGLTDTLKKQIQGLVIATIRDALLGKLTPVTTDGYGDRTGEVEQLARGGNKILEVRLEHRFDPPKILLKGKRLRLYFAEPAYPELIVFLLLEPKDASQFGLNQQNRHIDESLLRADDWWSLNNSP</sequence>
<dbReference type="KEGG" id="tbw:NCTC13354_00981"/>
<reference evidence="1 2" key="1">
    <citation type="submission" date="2018-12" db="EMBL/GenBank/DDBJ databases">
        <authorList>
            <consortium name="Pathogen Informatics"/>
        </authorList>
    </citation>
    <scope>NUCLEOTIDE SEQUENCE [LARGE SCALE GENOMIC DNA]</scope>
    <source>
        <strain evidence="1 2">NCTC13354</strain>
    </source>
</reference>
<organism evidence="1 2">
    <name type="scientific">Trueperella bialowiezensis</name>
    <dbReference type="NCBI Taxonomy" id="312285"/>
    <lineage>
        <taxon>Bacteria</taxon>
        <taxon>Bacillati</taxon>
        <taxon>Actinomycetota</taxon>
        <taxon>Actinomycetes</taxon>
        <taxon>Actinomycetales</taxon>
        <taxon>Actinomycetaceae</taxon>
        <taxon>Trueperella</taxon>
    </lineage>
</organism>
<accession>A0A3S4V6T5</accession>
<gene>
    <name evidence="1" type="ORF">NCTC13354_00981</name>
</gene>